<gene>
    <name evidence="2" type="ORF">S12H4_56869</name>
</gene>
<dbReference type="InterPro" id="IPR000182">
    <property type="entry name" value="GNAT_dom"/>
</dbReference>
<dbReference type="InterPro" id="IPR016181">
    <property type="entry name" value="Acyl_CoA_acyltransferase"/>
</dbReference>
<dbReference type="PROSITE" id="PS51186">
    <property type="entry name" value="GNAT"/>
    <property type="match status" value="1"/>
</dbReference>
<dbReference type="PANTHER" id="PTHR13355">
    <property type="entry name" value="GLUCOSAMINE 6-PHOSPHATE N-ACETYLTRANSFERASE"/>
    <property type="match status" value="1"/>
</dbReference>
<dbReference type="Gene3D" id="3.40.630.30">
    <property type="match status" value="1"/>
</dbReference>
<sequence length="150" mass="16701">KSVQSFLALRLGRFNHNGFVNDLGEIYSRRVFVGEQGILENVVFDGNESGAMHMVVKDGEKVIGTARVRFLEAKQAKLERMAVLKPFRCQGVGQGIVSFLVRELKNRQIEKVVLHAQHGVVGFYQSCGFNALGVPFEEAGIEHLKMGKKL</sequence>
<dbReference type="InterPro" id="IPR039143">
    <property type="entry name" value="GNPNAT1-like"/>
</dbReference>
<name>X1UQJ9_9ZZZZ</name>
<dbReference type="CDD" id="cd04301">
    <property type="entry name" value="NAT_SF"/>
    <property type="match status" value="1"/>
</dbReference>
<reference evidence="2" key="1">
    <citation type="journal article" date="2014" name="Front. Microbiol.">
        <title>High frequency of phylogenetically diverse reductive dehalogenase-homologous genes in deep subseafloor sedimentary metagenomes.</title>
        <authorList>
            <person name="Kawai M."/>
            <person name="Futagami T."/>
            <person name="Toyoda A."/>
            <person name="Takaki Y."/>
            <person name="Nishi S."/>
            <person name="Hori S."/>
            <person name="Arai W."/>
            <person name="Tsubouchi T."/>
            <person name="Morono Y."/>
            <person name="Uchiyama I."/>
            <person name="Ito T."/>
            <person name="Fujiyama A."/>
            <person name="Inagaki F."/>
            <person name="Takami H."/>
        </authorList>
    </citation>
    <scope>NUCLEOTIDE SEQUENCE</scope>
    <source>
        <strain evidence="2">Expedition CK06-06</strain>
    </source>
</reference>
<dbReference type="PANTHER" id="PTHR13355:SF22">
    <property type="entry name" value="SLL0786 PROTEIN"/>
    <property type="match status" value="1"/>
</dbReference>
<evidence type="ECO:0000259" key="1">
    <source>
        <dbReference type="PROSITE" id="PS51186"/>
    </source>
</evidence>
<feature type="non-terminal residue" evidence="2">
    <location>
        <position position="1"/>
    </location>
</feature>
<dbReference type="EMBL" id="BARW01036683">
    <property type="protein sequence ID" value="GAJ19769.1"/>
    <property type="molecule type" value="Genomic_DNA"/>
</dbReference>
<organism evidence="2">
    <name type="scientific">marine sediment metagenome</name>
    <dbReference type="NCBI Taxonomy" id="412755"/>
    <lineage>
        <taxon>unclassified sequences</taxon>
        <taxon>metagenomes</taxon>
        <taxon>ecological metagenomes</taxon>
    </lineage>
</organism>
<dbReference type="GO" id="GO:0008080">
    <property type="term" value="F:N-acetyltransferase activity"/>
    <property type="evidence" value="ECO:0007669"/>
    <property type="project" value="TreeGrafter"/>
</dbReference>
<proteinExistence type="predicted"/>
<dbReference type="Pfam" id="PF13673">
    <property type="entry name" value="Acetyltransf_10"/>
    <property type="match status" value="1"/>
</dbReference>
<feature type="domain" description="N-acetyltransferase" evidence="1">
    <location>
        <begin position="1"/>
        <end position="150"/>
    </location>
</feature>
<comment type="caution">
    <text evidence="2">The sequence shown here is derived from an EMBL/GenBank/DDBJ whole genome shotgun (WGS) entry which is preliminary data.</text>
</comment>
<protein>
    <recommendedName>
        <fullName evidence="1">N-acetyltransferase domain-containing protein</fullName>
    </recommendedName>
</protein>
<evidence type="ECO:0000313" key="2">
    <source>
        <dbReference type="EMBL" id="GAJ19769.1"/>
    </source>
</evidence>
<accession>X1UQJ9</accession>
<dbReference type="SUPFAM" id="SSF55729">
    <property type="entry name" value="Acyl-CoA N-acyltransferases (Nat)"/>
    <property type="match status" value="1"/>
</dbReference>
<dbReference type="AlphaFoldDB" id="X1UQJ9"/>